<name>A0ABS5I4V2_9GAMM</name>
<evidence type="ECO:0000256" key="3">
    <source>
        <dbReference type="ARBA" id="ARBA00022618"/>
    </source>
</evidence>
<comment type="subunit">
    <text evidence="8">Part of a complex composed of FtsB, FtsL and FtsQ.</text>
</comment>
<keyword evidence="6 8" id="KW-0472">Membrane</keyword>
<dbReference type="PANTHER" id="PTHR37479">
    <property type="entry name" value="CELL DIVISION PROTEIN FTSL"/>
    <property type="match status" value="1"/>
</dbReference>
<keyword evidence="11" id="KW-1185">Reference proteome</keyword>
<accession>A0ABS5I4V2</accession>
<evidence type="ECO:0000313" key="11">
    <source>
        <dbReference type="Proteomes" id="UP000811844"/>
    </source>
</evidence>
<evidence type="ECO:0000256" key="8">
    <source>
        <dbReference type="HAMAP-Rule" id="MF_00910"/>
    </source>
</evidence>
<keyword evidence="8" id="KW-0997">Cell inner membrane</keyword>
<keyword evidence="5 8" id="KW-1133">Transmembrane helix</keyword>
<gene>
    <name evidence="8 10" type="primary">ftsL</name>
    <name evidence="10" type="ORF">G3R48_13825</name>
</gene>
<proteinExistence type="inferred from homology"/>
<dbReference type="NCBIfam" id="TIGR02209">
    <property type="entry name" value="ftsL_broad"/>
    <property type="match status" value="1"/>
</dbReference>
<keyword evidence="3 8" id="KW-0132">Cell division</keyword>
<dbReference type="PANTHER" id="PTHR37479:SF1">
    <property type="entry name" value="CELL DIVISION PROTEIN FTSL"/>
    <property type="match status" value="1"/>
</dbReference>
<evidence type="ECO:0000256" key="5">
    <source>
        <dbReference type="ARBA" id="ARBA00022989"/>
    </source>
</evidence>
<evidence type="ECO:0000256" key="2">
    <source>
        <dbReference type="ARBA" id="ARBA00022475"/>
    </source>
</evidence>
<keyword evidence="4 8" id="KW-0812">Transmembrane</keyword>
<dbReference type="GO" id="GO:0051301">
    <property type="term" value="P:cell division"/>
    <property type="evidence" value="ECO:0007669"/>
    <property type="project" value="UniProtKB-KW"/>
</dbReference>
<feature type="transmembrane region" description="Helical" evidence="8">
    <location>
        <begin position="20"/>
        <end position="40"/>
    </location>
</feature>
<evidence type="ECO:0000256" key="1">
    <source>
        <dbReference type="ARBA" id="ARBA00004401"/>
    </source>
</evidence>
<evidence type="ECO:0000256" key="4">
    <source>
        <dbReference type="ARBA" id="ARBA00022692"/>
    </source>
</evidence>
<organism evidence="10 11">
    <name type="scientific">Shewanella intestini</name>
    <dbReference type="NCBI Taxonomy" id="2017544"/>
    <lineage>
        <taxon>Bacteria</taxon>
        <taxon>Pseudomonadati</taxon>
        <taxon>Pseudomonadota</taxon>
        <taxon>Gammaproteobacteria</taxon>
        <taxon>Alteromonadales</taxon>
        <taxon>Shewanellaceae</taxon>
        <taxon>Shewanella</taxon>
    </lineage>
</organism>
<evidence type="ECO:0000256" key="7">
    <source>
        <dbReference type="ARBA" id="ARBA00023306"/>
    </source>
</evidence>
<reference evidence="10 11" key="1">
    <citation type="submission" date="2020-02" db="EMBL/GenBank/DDBJ databases">
        <title>Shewanella WXL01 sp. nov., a marine bacterium isolated from green algae in Luhuitou Fringing Reef (Northern South China Sea).</title>
        <authorList>
            <person name="Wang X."/>
        </authorList>
    </citation>
    <scope>NUCLEOTIDE SEQUENCE [LARGE SCALE GENOMIC DNA]</scope>
    <source>
        <strain evidence="10 11">MCCC 1A01895</strain>
    </source>
</reference>
<protein>
    <recommendedName>
        <fullName evidence="8 9">Cell division protein FtsL</fullName>
    </recommendedName>
</protein>
<comment type="subcellular location">
    <subcellularLocation>
        <location evidence="8">Cell inner membrane</location>
        <topology evidence="8">Single-pass type II membrane protein</topology>
    </subcellularLocation>
    <subcellularLocation>
        <location evidence="1">Cell membrane</location>
        <topology evidence="1">Single-pass type II membrane protein</topology>
    </subcellularLocation>
    <text evidence="8">Localizes to the division septum where it forms a ring structure.</text>
</comment>
<evidence type="ECO:0000313" key="10">
    <source>
        <dbReference type="EMBL" id="MBR9729053.1"/>
    </source>
</evidence>
<dbReference type="RefSeq" id="WP_212593366.1">
    <property type="nucleotide sequence ID" value="NZ_JAAIKR010000015.1"/>
</dbReference>
<keyword evidence="2 8" id="KW-1003">Cell membrane</keyword>
<dbReference type="Pfam" id="PF04999">
    <property type="entry name" value="FtsL"/>
    <property type="match status" value="1"/>
</dbReference>
<dbReference type="HAMAP" id="MF_00910">
    <property type="entry name" value="FtsL"/>
    <property type="match status" value="1"/>
</dbReference>
<dbReference type="Proteomes" id="UP000811844">
    <property type="component" value="Unassembled WGS sequence"/>
</dbReference>
<evidence type="ECO:0000256" key="6">
    <source>
        <dbReference type="ARBA" id="ARBA00023136"/>
    </source>
</evidence>
<sequence>MSQSSLSLPKIVIQDLWRHKVMVLLAILVLFNAIAVVLTADKTRKLTSKWDVLQQSQDRYDIEWRNLLLEEQSLSEHSRVTRIATKQLDMVRPMPKEEIIIRTK</sequence>
<dbReference type="EMBL" id="JAAIKR010000015">
    <property type="protein sequence ID" value="MBR9729053.1"/>
    <property type="molecule type" value="Genomic_DNA"/>
</dbReference>
<evidence type="ECO:0000256" key="9">
    <source>
        <dbReference type="NCBIfam" id="TIGR02209"/>
    </source>
</evidence>
<keyword evidence="7 8" id="KW-0131">Cell cycle</keyword>
<comment type="similarity">
    <text evidence="8">Belongs to the FtsL family.</text>
</comment>
<comment type="function">
    <text evidence="8">Essential cell division protein. May link together the upstream cell division proteins, which are predominantly cytoplasmic, with the downstream cell division proteins, which are predominantly periplasmic.</text>
</comment>
<comment type="caution">
    <text evidence="10">The sequence shown here is derived from an EMBL/GenBank/DDBJ whole genome shotgun (WGS) entry which is preliminary data.</text>
</comment>
<dbReference type="InterPro" id="IPR011922">
    <property type="entry name" value="Cell_div_FtsL"/>
</dbReference>